<protein>
    <recommendedName>
        <fullName evidence="3">RNase III domain-containing protein</fullName>
    </recommendedName>
</protein>
<dbReference type="InterPro" id="IPR036389">
    <property type="entry name" value="RNase_III_sf"/>
</dbReference>
<evidence type="ECO:0000313" key="2">
    <source>
        <dbReference type="Proteomes" id="UP000007115"/>
    </source>
</evidence>
<proteinExistence type="predicted"/>
<reference evidence="1 2" key="1">
    <citation type="journal article" date="2011" name="Genome Biol.">
        <title>Comparative genome sequence analysis underscores mycoparasitism as the ancestral life style of Trichoderma.</title>
        <authorList>
            <person name="Kubicek C.P."/>
            <person name="Herrera-Estrella A."/>
            <person name="Seidl-Seiboth V."/>
            <person name="Martinez D.A."/>
            <person name="Druzhinina I.S."/>
            <person name="Thon M."/>
            <person name="Zeilinger S."/>
            <person name="Casas-Flores S."/>
            <person name="Horwitz B.A."/>
            <person name="Mukherjee P.K."/>
            <person name="Mukherjee M."/>
            <person name="Kredics L."/>
            <person name="Alcaraz L.D."/>
            <person name="Aerts A."/>
            <person name="Antal Z."/>
            <person name="Atanasova L."/>
            <person name="Cervantes-Badillo M.G."/>
            <person name="Challacombe J."/>
            <person name="Chertkov O."/>
            <person name="McCluskey K."/>
            <person name="Coulpier F."/>
            <person name="Deshpande N."/>
            <person name="von Doehren H."/>
            <person name="Ebbole D.J."/>
            <person name="Esquivel-Naranjo E.U."/>
            <person name="Fekete E."/>
            <person name="Flipphi M."/>
            <person name="Glaser F."/>
            <person name="Gomez-Rodriguez E.Y."/>
            <person name="Gruber S."/>
            <person name="Han C."/>
            <person name="Henrissat B."/>
            <person name="Hermosa R."/>
            <person name="Hernandez-Onate M."/>
            <person name="Karaffa L."/>
            <person name="Kosti I."/>
            <person name="Le Crom S."/>
            <person name="Lindquist E."/>
            <person name="Lucas S."/>
            <person name="Luebeck M."/>
            <person name="Luebeck P.S."/>
            <person name="Margeot A."/>
            <person name="Metz B."/>
            <person name="Misra M."/>
            <person name="Nevalainen H."/>
            <person name="Omann M."/>
            <person name="Packer N."/>
            <person name="Perrone G."/>
            <person name="Uresti-Rivera E.E."/>
            <person name="Salamov A."/>
            <person name="Schmoll M."/>
            <person name="Seiboth B."/>
            <person name="Shapiro H."/>
            <person name="Sukno S."/>
            <person name="Tamayo-Ramos J.A."/>
            <person name="Tisch D."/>
            <person name="Wiest A."/>
            <person name="Wilkinson H.H."/>
            <person name="Zhang M."/>
            <person name="Coutinho P.M."/>
            <person name="Kenerley C.M."/>
            <person name="Monte E."/>
            <person name="Baker S.E."/>
            <person name="Grigoriev I.V."/>
        </authorList>
    </citation>
    <scope>NUCLEOTIDE SEQUENCE [LARGE SCALE GENOMIC DNA]</scope>
    <source>
        <strain evidence="2">Gv29-8 / FGSC 10586</strain>
    </source>
</reference>
<dbReference type="RefSeq" id="XP_013961606.1">
    <property type="nucleotide sequence ID" value="XM_014106131.1"/>
</dbReference>
<gene>
    <name evidence="1" type="ORF">TRIVIDRAFT_79591</name>
</gene>
<dbReference type="OrthoDB" id="67027at2759"/>
<dbReference type="eggNOG" id="ENOG502SSJ0">
    <property type="taxonomic scope" value="Eukaryota"/>
</dbReference>
<dbReference type="AlphaFoldDB" id="G9MEB2"/>
<dbReference type="EMBL" id="ABDF02000001">
    <property type="protein sequence ID" value="EHK27404.1"/>
    <property type="molecule type" value="Genomic_DNA"/>
</dbReference>
<dbReference type="GO" id="GO:0006396">
    <property type="term" value="P:RNA processing"/>
    <property type="evidence" value="ECO:0007669"/>
    <property type="project" value="InterPro"/>
</dbReference>
<evidence type="ECO:0008006" key="3">
    <source>
        <dbReference type="Google" id="ProtNLM"/>
    </source>
</evidence>
<dbReference type="VEuPathDB" id="FungiDB:TRIVIDRAFT_79591"/>
<comment type="caution">
    <text evidence="1">The sequence shown here is derived from an EMBL/GenBank/DDBJ whole genome shotgun (WGS) entry which is preliminary data.</text>
</comment>
<dbReference type="GO" id="GO:0004525">
    <property type="term" value="F:ribonuclease III activity"/>
    <property type="evidence" value="ECO:0007669"/>
    <property type="project" value="InterPro"/>
</dbReference>
<dbReference type="GeneID" id="25798096"/>
<dbReference type="OMA" id="NPRAHGN"/>
<sequence length="155" mass="17252">MAYQPVQDILQYKFRNPRLLEEALHAAGSNPNTTRENPRAHGNKGLAMIGDAVLRLVIVDDGIINGKTTQKCEQICRVEASNYVLSRTLVKRKIYKYVKLPPCQNGTISQGICASTAEALIGAVWIDSERDSTTVHRVIHNLGIATEFSDDDGWW</sequence>
<dbReference type="InParanoid" id="G9MEB2"/>
<evidence type="ECO:0000313" key="1">
    <source>
        <dbReference type="EMBL" id="EHK27404.1"/>
    </source>
</evidence>
<dbReference type="Proteomes" id="UP000007115">
    <property type="component" value="Unassembled WGS sequence"/>
</dbReference>
<accession>G9MEB2</accession>
<dbReference type="HOGENOM" id="CLU_000907_3_2_1"/>
<name>G9MEB2_HYPVG</name>
<dbReference type="STRING" id="413071.G9MEB2"/>
<dbReference type="SUPFAM" id="SSF69065">
    <property type="entry name" value="RNase III domain-like"/>
    <property type="match status" value="1"/>
</dbReference>
<dbReference type="Gene3D" id="1.10.1520.10">
    <property type="entry name" value="Ribonuclease III domain"/>
    <property type="match status" value="1"/>
</dbReference>
<keyword evidence="2" id="KW-1185">Reference proteome</keyword>
<organism evidence="1 2">
    <name type="scientific">Hypocrea virens (strain Gv29-8 / FGSC 10586)</name>
    <name type="common">Gliocladium virens</name>
    <name type="synonym">Trichoderma virens</name>
    <dbReference type="NCBI Taxonomy" id="413071"/>
    <lineage>
        <taxon>Eukaryota</taxon>
        <taxon>Fungi</taxon>
        <taxon>Dikarya</taxon>
        <taxon>Ascomycota</taxon>
        <taxon>Pezizomycotina</taxon>
        <taxon>Sordariomycetes</taxon>
        <taxon>Hypocreomycetidae</taxon>
        <taxon>Hypocreales</taxon>
        <taxon>Hypocreaceae</taxon>
        <taxon>Trichoderma</taxon>
    </lineage>
</organism>